<sequence>MPWHGAHSSQACGAPIRASLRGASNVYFAQVASSIYLPQHTTGVQDALDVLHQPTVGSVVSALLDVGQEVTPEMVRKYAGPQSAGMSDDDIRAALRELEREKAAEGHTDGADIGEQEFRRPEFQMLRAKSSNESLRISTVDRDAYDDDLDEWLDRVTLVDRLRETRVLWGFSRVYPRPPTREAGKAMLRAKPVDYSDQWLPAYEVYGEGIYLEFDAEKLAEWESRPSVARRVAKLVQQSTAAVRGDTRTGPLTARMIMIHTFAHLLVNQLVFECGYSSAALRERLFVSQAPDAMAGLLVYTASGDSEGTMGGLVRMGEPGRLEPVLRAARENAAWCASDPVCMDVGDSGQGPESCNLAACHSCALLPETACEEFNRFLDRAMLVGTMSDPKVGFFS</sequence>
<evidence type="ECO:0000313" key="3">
    <source>
        <dbReference type="Proteomes" id="UP000199028"/>
    </source>
</evidence>
<accession>A0A1H9WRE7</accession>
<dbReference type="Proteomes" id="UP000199028">
    <property type="component" value="Unassembled WGS sequence"/>
</dbReference>
<feature type="domain" description="MrfA-like Zn-binding" evidence="1">
    <location>
        <begin position="262"/>
        <end position="363"/>
    </location>
</feature>
<dbReference type="NCBIfam" id="NF038324">
    <property type="entry name" value="DrmB_fam"/>
    <property type="match status" value="1"/>
</dbReference>
<keyword evidence="3" id="KW-1185">Reference proteome</keyword>
<dbReference type="InterPro" id="IPR047721">
    <property type="entry name" value="DrmB"/>
</dbReference>
<proteinExistence type="predicted"/>
<name>A0A1H9WRE7_9PSEU</name>
<evidence type="ECO:0000313" key="2">
    <source>
        <dbReference type="EMBL" id="SES36516.1"/>
    </source>
</evidence>
<gene>
    <name evidence="2" type="ORF">SAMN05216195_112160</name>
</gene>
<evidence type="ECO:0000259" key="1">
    <source>
        <dbReference type="Pfam" id="PF09369"/>
    </source>
</evidence>
<dbReference type="AlphaFoldDB" id="A0A1H9WRE7"/>
<dbReference type="Pfam" id="PF09369">
    <property type="entry name" value="MZB"/>
    <property type="match status" value="1"/>
</dbReference>
<reference evidence="3" key="1">
    <citation type="submission" date="2016-10" db="EMBL/GenBank/DDBJ databases">
        <authorList>
            <person name="Varghese N."/>
            <person name="Submissions S."/>
        </authorList>
    </citation>
    <scope>NUCLEOTIDE SEQUENCE [LARGE SCALE GENOMIC DNA]</scope>
    <source>
        <strain evidence="3">CGMCC 4.578</strain>
    </source>
</reference>
<dbReference type="EMBL" id="FOFT01000012">
    <property type="protein sequence ID" value="SES36516.1"/>
    <property type="molecule type" value="Genomic_DNA"/>
</dbReference>
<protein>
    <recommendedName>
        <fullName evidence="1">MrfA-like Zn-binding domain-containing protein</fullName>
    </recommendedName>
</protein>
<dbReference type="InterPro" id="IPR018973">
    <property type="entry name" value="MZB"/>
</dbReference>
<organism evidence="2 3">
    <name type="scientific">Lentzea flaviverrucosa</name>
    <dbReference type="NCBI Taxonomy" id="200379"/>
    <lineage>
        <taxon>Bacteria</taxon>
        <taxon>Bacillati</taxon>
        <taxon>Actinomycetota</taxon>
        <taxon>Actinomycetes</taxon>
        <taxon>Pseudonocardiales</taxon>
        <taxon>Pseudonocardiaceae</taxon>
        <taxon>Lentzea</taxon>
    </lineage>
</organism>